<dbReference type="SUPFAM" id="SSF48452">
    <property type="entry name" value="TPR-like"/>
    <property type="match status" value="2"/>
</dbReference>
<evidence type="ECO:0000256" key="2">
    <source>
        <dbReference type="ARBA" id="ARBA00022803"/>
    </source>
</evidence>
<dbReference type="FunCoup" id="A0A482XFL3">
    <property type="interactions" value="1159"/>
</dbReference>
<feature type="repeat" description="TPR" evidence="5">
    <location>
        <begin position="283"/>
        <end position="316"/>
    </location>
</feature>
<dbReference type="Gene3D" id="1.25.40.10">
    <property type="entry name" value="Tetratricopeptide repeat domain"/>
    <property type="match status" value="2"/>
</dbReference>
<dbReference type="InterPro" id="IPR025986">
    <property type="entry name" value="RPAP3-like_C"/>
</dbReference>
<dbReference type="InterPro" id="IPR051966">
    <property type="entry name" value="RPAP3"/>
</dbReference>
<dbReference type="PROSITE" id="PS50005">
    <property type="entry name" value="TPR"/>
    <property type="match status" value="2"/>
</dbReference>
<dbReference type="STRING" id="195883.A0A482XFL3"/>
<dbReference type="InParanoid" id="A0A482XFL3"/>
<evidence type="ECO:0000256" key="1">
    <source>
        <dbReference type="ARBA" id="ARBA00022737"/>
    </source>
</evidence>
<dbReference type="InterPro" id="IPR019734">
    <property type="entry name" value="TPR_rpt"/>
</dbReference>
<protein>
    <recommendedName>
        <fullName evidence="4">RNA polymerase II-associated protein 3</fullName>
    </recommendedName>
</protein>
<dbReference type="SMART" id="SM00028">
    <property type="entry name" value="TPR"/>
    <property type="match status" value="6"/>
</dbReference>
<evidence type="ECO:0000313" key="9">
    <source>
        <dbReference type="Proteomes" id="UP000291343"/>
    </source>
</evidence>
<dbReference type="Pfam" id="PF13432">
    <property type="entry name" value="TPR_16"/>
    <property type="match status" value="1"/>
</dbReference>
<keyword evidence="1" id="KW-0677">Repeat</keyword>
<dbReference type="SMR" id="A0A482XFL3"/>
<feature type="domain" description="RNA-polymerase II-associated protein 3-like C-terminal" evidence="7">
    <location>
        <begin position="407"/>
        <end position="496"/>
    </location>
</feature>
<dbReference type="Pfam" id="PF13181">
    <property type="entry name" value="TPR_8"/>
    <property type="match status" value="2"/>
</dbReference>
<dbReference type="Pfam" id="PF13877">
    <property type="entry name" value="RPAP3_C"/>
    <property type="match status" value="1"/>
</dbReference>
<dbReference type="PANTHER" id="PTHR46423:SF1">
    <property type="entry name" value="RNA POLYMERASE II-ASSOCIATED PROTEIN 3"/>
    <property type="match status" value="1"/>
</dbReference>
<feature type="region of interest" description="Disordered" evidence="6">
    <location>
        <begin position="343"/>
        <end position="386"/>
    </location>
</feature>
<feature type="repeat" description="TPR" evidence="5">
    <location>
        <begin position="143"/>
        <end position="176"/>
    </location>
</feature>
<dbReference type="EMBL" id="QKKF02010319">
    <property type="protein sequence ID" value="RZF44825.1"/>
    <property type="molecule type" value="Genomic_DNA"/>
</dbReference>
<evidence type="ECO:0000313" key="8">
    <source>
        <dbReference type="EMBL" id="RZF44825.1"/>
    </source>
</evidence>
<name>A0A482XFL3_LAOST</name>
<evidence type="ECO:0000256" key="4">
    <source>
        <dbReference type="ARBA" id="ARBA00040133"/>
    </source>
</evidence>
<reference evidence="8 9" key="1">
    <citation type="journal article" date="2017" name="Gigascience">
        <title>Genome sequence of the small brown planthopper, Laodelphax striatellus.</title>
        <authorList>
            <person name="Zhu J."/>
            <person name="Jiang F."/>
            <person name="Wang X."/>
            <person name="Yang P."/>
            <person name="Bao Y."/>
            <person name="Zhao W."/>
            <person name="Wang W."/>
            <person name="Lu H."/>
            <person name="Wang Q."/>
            <person name="Cui N."/>
            <person name="Li J."/>
            <person name="Chen X."/>
            <person name="Luo L."/>
            <person name="Yu J."/>
            <person name="Kang L."/>
            <person name="Cui F."/>
        </authorList>
    </citation>
    <scope>NUCLEOTIDE SEQUENCE [LARGE SCALE GENOMIC DNA]</scope>
    <source>
        <strain evidence="8">Lst14</strain>
    </source>
</reference>
<dbReference type="InterPro" id="IPR011990">
    <property type="entry name" value="TPR-like_helical_dom_sf"/>
</dbReference>
<feature type="compositionally biased region" description="Basic and acidic residues" evidence="6">
    <location>
        <begin position="362"/>
        <end position="377"/>
    </location>
</feature>
<comment type="caution">
    <text evidence="8">The sequence shown here is derived from an EMBL/GenBank/DDBJ whole genome shotgun (WGS) entry which is preliminary data.</text>
</comment>
<dbReference type="PANTHER" id="PTHR46423">
    <property type="entry name" value="RNA POLYMERASE II-ASSOCIATED PROTEIN 3"/>
    <property type="match status" value="1"/>
</dbReference>
<dbReference type="GO" id="GO:0101031">
    <property type="term" value="C:protein folding chaperone complex"/>
    <property type="evidence" value="ECO:0007669"/>
    <property type="project" value="TreeGrafter"/>
</dbReference>
<accession>A0A482XFL3</accession>
<evidence type="ECO:0000259" key="7">
    <source>
        <dbReference type="Pfam" id="PF13877"/>
    </source>
</evidence>
<dbReference type="Proteomes" id="UP000291343">
    <property type="component" value="Unassembled WGS sequence"/>
</dbReference>
<evidence type="ECO:0000256" key="6">
    <source>
        <dbReference type="SAM" id="MobiDB-lite"/>
    </source>
</evidence>
<sequence length="526" mass="60565">MSTDQDSLSSNPFLMRKMLLDYDESYKRERLDMETWESEMKKKDRELLASVNNDNEWGDNEKTDETNKVVMRNKANEEKEKGNAFVKQGKWDDAILHYSNAMEYYSEDCTYAANRALCFLKTNRFQEAERDCTTSLSLDSKYVKAYLRRGAARLNLKKFEAARTDLNTVLKLEPKNSEARRYLVDLEKECASSRTNNELINSEEDVTKEVRRKIAEEEKEKGNACVKQSKWNEAITHYSNAIERHSGDCTFFANRALCYLKVSRFQDAESDCTRSLAVDSSYVKAYLRRAAARIELKKFDEAKSDLNAVLKFEPNNTEAKMYLKRLKPCKGIEVIGSGINNEEPHRIESRNQKQLTQSSSHSCRDDQMNTNQIEEKNSASTPKNRNIELLSSSMPLETSIRKKIHPPPKNSFQFLSAWSDLKGNPKDAFHYLKQIEGSQLPIILQHSLESGPLSSIISILATEFIDNGVSAYQYLEGLTKVPRFDIMALLMSKEDKNGIEKIMQFSLSRREITEDQAAEFKRILHL</sequence>
<keyword evidence="9" id="KW-1185">Reference proteome</keyword>
<evidence type="ECO:0000256" key="5">
    <source>
        <dbReference type="PROSITE-ProRule" id="PRU00339"/>
    </source>
</evidence>
<dbReference type="OrthoDB" id="2942533at2759"/>
<comment type="similarity">
    <text evidence="3">Belongs to the RPAP3 family.</text>
</comment>
<keyword evidence="2 5" id="KW-0802">TPR repeat</keyword>
<evidence type="ECO:0000256" key="3">
    <source>
        <dbReference type="ARBA" id="ARBA00038275"/>
    </source>
</evidence>
<organism evidence="8 9">
    <name type="scientific">Laodelphax striatellus</name>
    <name type="common">Small brown planthopper</name>
    <name type="synonym">Delphax striatella</name>
    <dbReference type="NCBI Taxonomy" id="195883"/>
    <lineage>
        <taxon>Eukaryota</taxon>
        <taxon>Metazoa</taxon>
        <taxon>Ecdysozoa</taxon>
        <taxon>Arthropoda</taxon>
        <taxon>Hexapoda</taxon>
        <taxon>Insecta</taxon>
        <taxon>Pterygota</taxon>
        <taxon>Neoptera</taxon>
        <taxon>Paraneoptera</taxon>
        <taxon>Hemiptera</taxon>
        <taxon>Auchenorrhyncha</taxon>
        <taxon>Fulgoroidea</taxon>
        <taxon>Delphacidae</taxon>
        <taxon>Criomorphinae</taxon>
        <taxon>Laodelphax</taxon>
    </lineage>
</organism>
<gene>
    <name evidence="8" type="ORF">LSTR_LSTR000777</name>
</gene>
<proteinExistence type="inferred from homology"/>
<dbReference type="AlphaFoldDB" id="A0A482XFL3"/>
<feature type="compositionally biased region" description="Polar residues" evidence="6">
    <location>
        <begin position="352"/>
        <end position="361"/>
    </location>
</feature>